<dbReference type="GO" id="GO:0004175">
    <property type="term" value="F:endopeptidase activity"/>
    <property type="evidence" value="ECO:0007669"/>
    <property type="project" value="UniProtKB-ARBA"/>
</dbReference>
<feature type="transmembrane region" description="Helical" evidence="1">
    <location>
        <begin position="173"/>
        <end position="190"/>
    </location>
</feature>
<feature type="transmembrane region" description="Helical" evidence="1">
    <location>
        <begin position="260"/>
        <end position="279"/>
    </location>
</feature>
<evidence type="ECO:0000313" key="4">
    <source>
        <dbReference type="Proteomes" id="UP000270856"/>
    </source>
</evidence>
<dbReference type="PANTHER" id="PTHR39430:SF1">
    <property type="entry name" value="PROTEASE"/>
    <property type="match status" value="1"/>
</dbReference>
<feature type="transmembrane region" description="Helical" evidence="1">
    <location>
        <begin position="132"/>
        <end position="152"/>
    </location>
</feature>
<evidence type="ECO:0000313" key="3">
    <source>
        <dbReference type="EMBL" id="RPD98656.1"/>
    </source>
</evidence>
<dbReference type="RefSeq" id="WP_123896973.1">
    <property type="nucleotide sequence ID" value="NZ_RPFJ01000006.1"/>
</dbReference>
<comment type="caution">
    <text evidence="3">The sequence shown here is derived from an EMBL/GenBank/DDBJ whole genome shotgun (WGS) entry which is preliminary data.</text>
</comment>
<keyword evidence="3" id="KW-0645">Protease</keyword>
<evidence type="ECO:0000256" key="1">
    <source>
        <dbReference type="SAM" id="Phobius"/>
    </source>
</evidence>
<dbReference type="GO" id="GO:0080120">
    <property type="term" value="P:CAAX-box protein maturation"/>
    <property type="evidence" value="ECO:0007669"/>
    <property type="project" value="UniProtKB-ARBA"/>
</dbReference>
<feature type="transmembrane region" description="Helical" evidence="1">
    <location>
        <begin position="17"/>
        <end position="38"/>
    </location>
</feature>
<dbReference type="Pfam" id="PF02517">
    <property type="entry name" value="Rce1-like"/>
    <property type="match status" value="1"/>
</dbReference>
<keyword evidence="3" id="KW-0378">Hydrolase</keyword>
<dbReference type="OrthoDB" id="2806188at2"/>
<evidence type="ECO:0000259" key="2">
    <source>
        <dbReference type="Pfam" id="PF02517"/>
    </source>
</evidence>
<keyword evidence="1" id="KW-1133">Transmembrane helix</keyword>
<dbReference type="GO" id="GO:0006508">
    <property type="term" value="P:proteolysis"/>
    <property type="evidence" value="ECO:0007669"/>
    <property type="project" value="UniProtKB-KW"/>
</dbReference>
<feature type="transmembrane region" description="Helical" evidence="1">
    <location>
        <begin position="58"/>
        <end position="79"/>
    </location>
</feature>
<name>A0A3N4P0X8_9FLAO</name>
<organism evidence="3 4">
    <name type="scientific">Aureibaculum marinum</name>
    <dbReference type="NCBI Taxonomy" id="2487930"/>
    <lineage>
        <taxon>Bacteria</taxon>
        <taxon>Pseudomonadati</taxon>
        <taxon>Bacteroidota</taxon>
        <taxon>Flavobacteriia</taxon>
        <taxon>Flavobacteriales</taxon>
        <taxon>Flavobacteriaceae</taxon>
        <taxon>Aureibaculum</taxon>
    </lineage>
</organism>
<dbReference type="GO" id="GO:0008237">
    <property type="term" value="F:metallopeptidase activity"/>
    <property type="evidence" value="ECO:0007669"/>
    <property type="project" value="UniProtKB-KW"/>
</dbReference>
<keyword evidence="1" id="KW-0812">Transmembrane</keyword>
<gene>
    <name evidence="3" type="ORF">EGM88_05560</name>
</gene>
<feature type="domain" description="CAAX prenyl protease 2/Lysostaphin resistance protein A-like" evidence="2">
    <location>
        <begin position="136"/>
        <end position="234"/>
    </location>
</feature>
<feature type="transmembrane region" description="Helical" evidence="1">
    <location>
        <begin position="100"/>
        <end position="120"/>
    </location>
</feature>
<dbReference type="AlphaFoldDB" id="A0A3N4P0X8"/>
<dbReference type="EMBL" id="RPFJ01000006">
    <property type="protein sequence ID" value="RPD98656.1"/>
    <property type="molecule type" value="Genomic_DNA"/>
</dbReference>
<keyword evidence="3" id="KW-0482">Metalloprotease</keyword>
<feature type="transmembrane region" description="Helical" evidence="1">
    <location>
        <begin position="196"/>
        <end position="216"/>
    </location>
</feature>
<sequence length="305" mass="34846">MNFIQQAYKGEPHFWKYLLPTLGLLSIFILNSILISVLDLDSNELLRKSILEKGANRVFFENLVVFVVFLGGLFLWVRFVNKQSIISLSTSRERIDLKRVVFSFSLWGIITASMIVYSYFDAPEDFVWNFKLHKFLVLAFLSILFLPIQTSFEEYFFRGYLMQGIGVLVKNKWIPLLVTSVLFGLMHLANPEVDKLGPIIMIYYIGTGLFLGIITLMDDGLELALGFHAANNLVTALLVTSDWTAFQTDSLLLDISEPSAGLNVIVPVFILFPILLFIFSKKYHWNNWKEKLLGKVVKPNAITND</sequence>
<reference evidence="3 4" key="1">
    <citation type="submission" date="2018-11" db="EMBL/GenBank/DDBJ databases">
        <title>Aureibaculum marinum gen. nov., sp. nov., a member of the family Flavobacteriaceae isolated from the Bohai Sea.</title>
        <authorList>
            <person name="Ji X."/>
        </authorList>
    </citation>
    <scope>NUCLEOTIDE SEQUENCE [LARGE SCALE GENOMIC DNA]</scope>
    <source>
        <strain evidence="3 4">BH-SD17</strain>
    </source>
</reference>
<proteinExistence type="predicted"/>
<dbReference type="InterPro" id="IPR003675">
    <property type="entry name" value="Rce1/LyrA-like_dom"/>
</dbReference>
<dbReference type="Proteomes" id="UP000270856">
    <property type="component" value="Unassembled WGS sequence"/>
</dbReference>
<accession>A0A3N4P0X8</accession>
<dbReference type="PANTHER" id="PTHR39430">
    <property type="entry name" value="MEMBRANE-ASSOCIATED PROTEASE-RELATED"/>
    <property type="match status" value="1"/>
</dbReference>
<keyword evidence="1" id="KW-0472">Membrane</keyword>
<keyword evidence="4" id="KW-1185">Reference proteome</keyword>
<feature type="transmembrane region" description="Helical" evidence="1">
    <location>
        <begin position="223"/>
        <end position="240"/>
    </location>
</feature>
<protein>
    <submittedName>
        <fullName evidence="3">CPBP family intramembrane metalloprotease</fullName>
    </submittedName>
</protein>